<name>A0ABR8STG1_9BACL</name>
<gene>
    <name evidence="1" type="ORF">H9647_01775</name>
</gene>
<accession>A0ABR8STG1</accession>
<dbReference type="RefSeq" id="WP_191797628.1">
    <property type="nucleotide sequence ID" value="NZ_JACSQL010000001.1"/>
</dbReference>
<dbReference type="EMBL" id="JACSQL010000001">
    <property type="protein sequence ID" value="MBD7966782.1"/>
    <property type="molecule type" value="Genomic_DNA"/>
</dbReference>
<comment type="caution">
    <text evidence="1">The sequence shown here is derived from an EMBL/GenBank/DDBJ whole genome shotgun (WGS) entry which is preliminary data.</text>
</comment>
<organism evidence="1 2">
    <name type="scientific">Paenibacillus gallinarum</name>
    <dbReference type="NCBI Taxonomy" id="2762232"/>
    <lineage>
        <taxon>Bacteria</taxon>
        <taxon>Bacillati</taxon>
        <taxon>Bacillota</taxon>
        <taxon>Bacilli</taxon>
        <taxon>Bacillales</taxon>
        <taxon>Paenibacillaceae</taxon>
        <taxon>Paenibacillus</taxon>
    </lineage>
</organism>
<evidence type="ECO:0008006" key="3">
    <source>
        <dbReference type="Google" id="ProtNLM"/>
    </source>
</evidence>
<keyword evidence="2" id="KW-1185">Reference proteome</keyword>
<dbReference type="Proteomes" id="UP000608071">
    <property type="component" value="Unassembled WGS sequence"/>
</dbReference>
<evidence type="ECO:0000313" key="2">
    <source>
        <dbReference type="Proteomes" id="UP000608071"/>
    </source>
</evidence>
<sequence>MKSTMKVAGMFILFALLAYVIVSYSLTTTNSSHNKPYDGKKLSIGMVGEAPVVREKQVSFHKINLQQMKEESNHLDAIFISKEFLSKAAAPEFAKVYKELEIPVFFIQSERSYVPFFYEELSYEDAPDTSIDLSYATALVPQQGNEMGYWQFGVYNDRRSKRNIQSAYSKMFEAIDQGSINDEEK</sequence>
<reference evidence="1 2" key="1">
    <citation type="submission" date="2020-08" db="EMBL/GenBank/DDBJ databases">
        <title>A Genomic Blueprint of the Chicken Gut Microbiome.</title>
        <authorList>
            <person name="Gilroy R."/>
            <person name="Ravi A."/>
            <person name="Getino M."/>
            <person name="Pursley I."/>
            <person name="Horton D.L."/>
            <person name="Alikhan N.-F."/>
            <person name="Baker D."/>
            <person name="Gharbi K."/>
            <person name="Hall N."/>
            <person name="Watson M."/>
            <person name="Adriaenssens E.M."/>
            <person name="Foster-Nyarko E."/>
            <person name="Jarju S."/>
            <person name="Secka A."/>
            <person name="Antonio M."/>
            <person name="Oren A."/>
            <person name="Chaudhuri R."/>
            <person name="La Ragione R.M."/>
            <person name="Hildebrand F."/>
            <person name="Pallen M.J."/>
        </authorList>
    </citation>
    <scope>NUCLEOTIDE SEQUENCE [LARGE SCALE GENOMIC DNA]</scope>
    <source>
        <strain evidence="1 2">Sa2BVA9</strain>
    </source>
</reference>
<evidence type="ECO:0000313" key="1">
    <source>
        <dbReference type="EMBL" id="MBD7966782.1"/>
    </source>
</evidence>
<proteinExistence type="predicted"/>
<protein>
    <recommendedName>
        <fullName evidence="3">Lipoprotein</fullName>
    </recommendedName>
</protein>